<dbReference type="PROSITE" id="PS50111">
    <property type="entry name" value="CHEMOTAXIS_TRANSDUC_2"/>
    <property type="match status" value="1"/>
</dbReference>
<evidence type="ECO:0000256" key="8">
    <source>
        <dbReference type="SAM" id="Phobius"/>
    </source>
</evidence>
<dbReference type="Pfam" id="PF00015">
    <property type="entry name" value="MCPsignal"/>
    <property type="match status" value="1"/>
</dbReference>
<dbReference type="InterPro" id="IPR003660">
    <property type="entry name" value="HAMP_dom"/>
</dbReference>
<dbReference type="InterPro" id="IPR004089">
    <property type="entry name" value="MCPsignal_dom"/>
</dbReference>
<evidence type="ECO:0000259" key="9">
    <source>
        <dbReference type="PROSITE" id="PS50111"/>
    </source>
</evidence>
<keyword evidence="12" id="KW-1185">Reference proteome</keyword>
<comment type="caution">
    <text evidence="11">The sequence shown here is derived from an EMBL/GenBank/DDBJ whole genome shotgun (WGS) entry which is preliminary data.</text>
</comment>
<reference evidence="12" key="1">
    <citation type="submission" date="2023-07" db="EMBL/GenBank/DDBJ databases">
        <title>Molecular identification of indigenous halophilic bacteria isolated from red sea cost, biodegradation of synthetic dyes and assessment of degraded metabolite toxicity.</title>
        <authorList>
            <person name="Chaieb K."/>
            <person name="Altayb H.N."/>
        </authorList>
    </citation>
    <scope>NUCLEOTIDE SEQUENCE [LARGE SCALE GENOMIC DNA]</scope>
    <source>
        <strain evidence="12">K20</strain>
    </source>
</reference>
<dbReference type="InterPro" id="IPR004090">
    <property type="entry name" value="Chemotax_Me-accpt_rcpt"/>
</dbReference>
<protein>
    <submittedName>
        <fullName evidence="11">Methyl-accepting chemotaxis protein</fullName>
    </submittedName>
</protein>
<dbReference type="Proteomes" id="UP001199044">
    <property type="component" value="Unassembled WGS sequence"/>
</dbReference>
<dbReference type="CDD" id="cd06225">
    <property type="entry name" value="HAMP"/>
    <property type="match status" value="1"/>
</dbReference>
<keyword evidence="2 8" id="KW-0812">Transmembrane</keyword>
<organism evidence="11 12">
    <name type="scientific">Vibrio tritonius</name>
    <dbReference type="NCBI Taxonomy" id="1435069"/>
    <lineage>
        <taxon>Bacteria</taxon>
        <taxon>Pseudomonadati</taxon>
        <taxon>Pseudomonadota</taxon>
        <taxon>Gammaproteobacteria</taxon>
        <taxon>Vibrionales</taxon>
        <taxon>Vibrionaceae</taxon>
        <taxon>Vibrio</taxon>
    </lineage>
</organism>
<evidence type="ECO:0000313" key="12">
    <source>
        <dbReference type="Proteomes" id="UP001199044"/>
    </source>
</evidence>
<dbReference type="Pfam" id="PF00672">
    <property type="entry name" value="HAMP"/>
    <property type="match status" value="1"/>
</dbReference>
<dbReference type="Gene3D" id="1.10.287.950">
    <property type="entry name" value="Methyl-accepting chemotaxis protein"/>
    <property type="match status" value="1"/>
</dbReference>
<name>A0ABS7YT77_9VIBR</name>
<dbReference type="SUPFAM" id="SSF58104">
    <property type="entry name" value="Methyl-accepting chemotaxis protein (MCP) signaling domain"/>
    <property type="match status" value="1"/>
</dbReference>
<dbReference type="PROSITE" id="PS50885">
    <property type="entry name" value="HAMP"/>
    <property type="match status" value="1"/>
</dbReference>
<evidence type="ECO:0000256" key="4">
    <source>
        <dbReference type="ARBA" id="ARBA00023136"/>
    </source>
</evidence>
<accession>A0ABS7YT77</accession>
<feature type="transmembrane region" description="Helical" evidence="8">
    <location>
        <begin position="322"/>
        <end position="345"/>
    </location>
</feature>
<evidence type="ECO:0000256" key="5">
    <source>
        <dbReference type="ARBA" id="ARBA00023224"/>
    </source>
</evidence>
<evidence type="ECO:0000256" key="7">
    <source>
        <dbReference type="PROSITE-ProRule" id="PRU00284"/>
    </source>
</evidence>
<evidence type="ECO:0000256" key="2">
    <source>
        <dbReference type="ARBA" id="ARBA00022692"/>
    </source>
</evidence>
<keyword evidence="5 7" id="KW-0807">Transducer</keyword>
<dbReference type="RefSeq" id="WP_225251159.1">
    <property type="nucleotide sequence ID" value="NZ_JAIWIU010000105.1"/>
</dbReference>
<gene>
    <name evidence="11" type="ORF">LDJ79_14970</name>
</gene>
<evidence type="ECO:0000256" key="3">
    <source>
        <dbReference type="ARBA" id="ARBA00022989"/>
    </source>
</evidence>
<dbReference type="SMART" id="SM00304">
    <property type="entry name" value="HAMP"/>
    <property type="match status" value="1"/>
</dbReference>
<dbReference type="PRINTS" id="PR00260">
    <property type="entry name" value="CHEMTRNSDUCR"/>
</dbReference>
<feature type="domain" description="HAMP" evidence="10">
    <location>
        <begin position="347"/>
        <end position="401"/>
    </location>
</feature>
<comment type="similarity">
    <text evidence="6">Belongs to the methyl-accepting chemotaxis (MCP) protein family.</text>
</comment>
<evidence type="ECO:0000256" key="1">
    <source>
        <dbReference type="ARBA" id="ARBA00004141"/>
    </source>
</evidence>
<keyword evidence="3 8" id="KW-1133">Transmembrane helix</keyword>
<feature type="domain" description="Methyl-accepting transducer" evidence="9">
    <location>
        <begin position="406"/>
        <end position="642"/>
    </location>
</feature>
<dbReference type="SMART" id="SM00283">
    <property type="entry name" value="MA"/>
    <property type="match status" value="1"/>
</dbReference>
<evidence type="ECO:0000256" key="6">
    <source>
        <dbReference type="ARBA" id="ARBA00029447"/>
    </source>
</evidence>
<dbReference type="EMBL" id="JAIWIU010000105">
    <property type="protein sequence ID" value="MCA2017424.1"/>
    <property type="molecule type" value="Genomic_DNA"/>
</dbReference>
<dbReference type="PANTHER" id="PTHR32089">
    <property type="entry name" value="METHYL-ACCEPTING CHEMOTAXIS PROTEIN MCPB"/>
    <property type="match status" value="1"/>
</dbReference>
<evidence type="ECO:0000259" key="10">
    <source>
        <dbReference type="PROSITE" id="PS50885"/>
    </source>
</evidence>
<proteinExistence type="inferred from homology"/>
<comment type="subcellular location">
    <subcellularLocation>
        <location evidence="1">Membrane</location>
        <topology evidence="1">Multi-pass membrane protein</topology>
    </subcellularLocation>
</comment>
<dbReference type="PANTHER" id="PTHR32089:SF119">
    <property type="entry name" value="METHYL-ACCEPTING CHEMOTAXIS PROTEIN CTPL"/>
    <property type="match status" value="1"/>
</dbReference>
<sequence length="678" mass="76394">MKINSIRLKMMIPIILLAIILLCIFVFMQSIIQYENRAMKKQTQSYFEAIAVVLNADRDIYQARLAQEELLTDYGDKNAQQQTFDENAQQVYDRFQKYKKYLSDDPSILAKFSNFENLYDAWLKSSEDVTNAYKARVKVNSELIALDKQFYSIRGELDDLEHKLRSNVASWHLDQTTQERLKLYLTAIAKVINADRDLYQARLAQQELLSGIGNDSDKKKEFEQNALQALNRIQTFIEMMADEPDFDRIFFDKFSSTFSEWYASSLNILESSTTQNAINHMQILSKSDKHFDKIRGLIDAAGEEVRKHGRAMEQQVVEDIEFYQRIAVCIIIVGFIFAFSIGFTIPNKITKEVENISNRINEISNGNGDLTARIDSVSKDELGQLSHEFDKFLDQLQSIIKITQEKSSSLGSSTEQLDHVANTINRASDVLVDSCNSIVSASNQMSMANEQMAGVANDTSSESNKASNSIEEGREVVTLSHQKIDELMNNINVTMIKAEELDKNSKSISSVLEVIRGIAEQTNLLALNAAIEAARAGEFGRGFAVVADEVRKLATQTSESTNQIEDMISQLAHSVHEAFEAIKLSKTNATDAVSNFENVISVFDTINNAINAVRDLSEQTALATNEQSIVSNEINQNLVLMKEQTDGVNNASNDIRSQFDTLNTVYQELDEQVSKFKV</sequence>
<evidence type="ECO:0000313" key="11">
    <source>
        <dbReference type="EMBL" id="MCA2017424.1"/>
    </source>
</evidence>
<feature type="transmembrane region" description="Helical" evidence="8">
    <location>
        <begin position="12"/>
        <end position="32"/>
    </location>
</feature>
<keyword evidence="4 8" id="KW-0472">Membrane</keyword>